<evidence type="ECO:0000256" key="1">
    <source>
        <dbReference type="SAM" id="MobiDB-lite"/>
    </source>
</evidence>
<dbReference type="Proteomes" id="UP001303115">
    <property type="component" value="Unassembled WGS sequence"/>
</dbReference>
<comment type="caution">
    <text evidence="3">The sequence shown here is derived from an EMBL/GenBank/DDBJ whole genome shotgun (WGS) entry which is preliminary data.</text>
</comment>
<protein>
    <submittedName>
        <fullName evidence="3">Uncharacterized protein</fullName>
    </submittedName>
</protein>
<evidence type="ECO:0000256" key="2">
    <source>
        <dbReference type="SAM" id="SignalP"/>
    </source>
</evidence>
<keyword evidence="2" id="KW-0732">Signal</keyword>
<proteinExistence type="predicted"/>
<dbReference type="EMBL" id="MU854452">
    <property type="protein sequence ID" value="KAK4035199.1"/>
    <property type="molecule type" value="Genomic_DNA"/>
</dbReference>
<keyword evidence="4" id="KW-1185">Reference proteome</keyword>
<evidence type="ECO:0000313" key="3">
    <source>
        <dbReference type="EMBL" id="KAK4035199.1"/>
    </source>
</evidence>
<name>A0AAN6PB70_9PEZI</name>
<feature type="signal peptide" evidence="2">
    <location>
        <begin position="1"/>
        <end position="16"/>
    </location>
</feature>
<evidence type="ECO:0000313" key="4">
    <source>
        <dbReference type="Proteomes" id="UP001303115"/>
    </source>
</evidence>
<organism evidence="3 4">
    <name type="scientific">Parachaetomium inaequale</name>
    <dbReference type="NCBI Taxonomy" id="2588326"/>
    <lineage>
        <taxon>Eukaryota</taxon>
        <taxon>Fungi</taxon>
        <taxon>Dikarya</taxon>
        <taxon>Ascomycota</taxon>
        <taxon>Pezizomycotina</taxon>
        <taxon>Sordariomycetes</taxon>
        <taxon>Sordariomycetidae</taxon>
        <taxon>Sordariales</taxon>
        <taxon>Chaetomiaceae</taxon>
        <taxon>Parachaetomium</taxon>
    </lineage>
</organism>
<gene>
    <name evidence="3" type="ORF">C8A01DRAFT_18101</name>
</gene>
<reference evidence="4" key="1">
    <citation type="journal article" date="2023" name="Mol. Phylogenet. Evol.">
        <title>Genome-scale phylogeny and comparative genomics of the fungal order Sordariales.</title>
        <authorList>
            <person name="Hensen N."/>
            <person name="Bonometti L."/>
            <person name="Westerberg I."/>
            <person name="Brannstrom I.O."/>
            <person name="Guillou S."/>
            <person name="Cros-Aarteil S."/>
            <person name="Calhoun S."/>
            <person name="Haridas S."/>
            <person name="Kuo A."/>
            <person name="Mondo S."/>
            <person name="Pangilinan J."/>
            <person name="Riley R."/>
            <person name="LaButti K."/>
            <person name="Andreopoulos B."/>
            <person name="Lipzen A."/>
            <person name="Chen C."/>
            <person name="Yan M."/>
            <person name="Daum C."/>
            <person name="Ng V."/>
            <person name="Clum A."/>
            <person name="Steindorff A."/>
            <person name="Ohm R.A."/>
            <person name="Martin F."/>
            <person name="Silar P."/>
            <person name="Natvig D.O."/>
            <person name="Lalanne C."/>
            <person name="Gautier V."/>
            <person name="Ament-Velasquez S.L."/>
            <person name="Kruys A."/>
            <person name="Hutchinson M.I."/>
            <person name="Powell A.J."/>
            <person name="Barry K."/>
            <person name="Miller A.N."/>
            <person name="Grigoriev I.V."/>
            <person name="Debuchy R."/>
            <person name="Gladieux P."/>
            <person name="Hiltunen Thoren M."/>
            <person name="Johannesson H."/>
        </authorList>
    </citation>
    <scope>NUCLEOTIDE SEQUENCE [LARGE SCALE GENOMIC DNA]</scope>
    <source>
        <strain evidence="4">CBS 284.82</strain>
    </source>
</reference>
<feature type="compositionally biased region" description="Polar residues" evidence="1">
    <location>
        <begin position="203"/>
        <end position="215"/>
    </location>
</feature>
<feature type="chain" id="PRO_5042980516" evidence="2">
    <location>
        <begin position="17"/>
        <end position="439"/>
    </location>
</feature>
<feature type="region of interest" description="Disordered" evidence="1">
    <location>
        <begin position="203"/>
        <end position="223"/>
    </location>
</feature>
<accession>A0AAN6PB70</accession>
<dbReference type="AlphaFoldDB" id="A0AAN6PB70"/>
<sequence length="439" mass="48379">MAGLCLTLLFLPSLLGILCGVSSAPAAQPDLWFHAGDGHGDIHLHSTTARLNATSLIGRSGSLSKREVFNQCSNGFAPLLGSSLQDAHDILSNMVAHLELAVGLFDAAGEFLPDKGAVAKRTFDENNAMMSYYAFIARPWFGVADSRNRAGYKKMVGTLDLARAIKEQLRNYLEGIRVPWTTNGIPYVSIYCNDLETFSPTNQEGYTYTEDTGNPNRKPDKPKRYWVSASQESIGRDNVWYGVPGLCNHADVKSGFTNPAIPVFPTGVRGITFPSRDGLAEEKILFCPTWQPSWTAFDNARTNDGLHYRAMHVPIGGTPTERQRELARDLASNGGRNVMWFKNFFVKTLIHESTHATAFTTTRSTKLVDVYCTDDKGKRTGTPSGDMRCQIDIAKGVNGKDPLGNAQGHLDAECFATYAIATYINNVLWFKNYRAQDRG</sequence>